<dbReference type="SUPFAM" id="SSF47648">
    <property type="entry name" value="Nucleoside phosphorylase/phosphoribosyltransferase N-terminal domain"/>
    <property type="match status" value="1"/>
</dbReference>
<dbReference type="InterPro" id="IPR036320">
    <property type="entry name" value="Glycosyl_Trfase_fam3_N_dom_sf"/>
</dbReference>
<evidence type="ECO:0000313" key="4">
    <source>
        <dbReference type="EMBL" id="SVC31555.1"/>
    </source>
</evidence>
<keyword evidence="1" id="KW-0328">Glycosyltransferase</keyword>
<reference evidence="4" key="1">
    <citation type="submission" date="2018-05" db="EMBL/GenBank/DDBJ databases">
        <authorList>
            <person name="Lanie J.A."/>
            <person name="Ng W.-L."/>
            <person name="Kazmierczak K.M."/>
            <person name="Andrzejewski T.M."/>
            <person name="Davidsen T.M."/>
            <person name="Wayne K.J."/>
            <person name="Tettelin H."/>
            <person name="Glass J.I."/>
            <person name="Rusch D."/>
            <person name="Podicherti R."/>
            <person name="Tsui H.-C.T."/>
            <person name="Winkler M.E."/>
        </authorList>
    </citation>
    <scope>NUCLEOTIDE SEQUENCE</scope>
</reference>
<sequence>MLNTLIKQLADSTALTDEQVRDAIGCLTDEAVSPEAKADFLTALANKGETPGEI</sequence>
<accession>A0A382L6W8</accession>
<gene>
    <name evidence="4" type="ORF">METZ01_LOCUS284409</name>
</gene>
<dbReference type="EMBL" id="UINC01084685">
    <property type="protein sequence ID" value="SVC31555.1"/>
    <property type="molecule type" value="Genomic_DNA"/>
</dbReference>
<dbReference type="InterPro" id="IPR017459">
    <property type="entry name" value="Glycosyl_Trfase_fam3_N_dom"/>
</dbReference>
<proteinExistence type="predicted"/>
<evidence type="ECO:0000259" key="3">
    <source>
        <dbReference type="Pfam" id="PF02885"/>
    </source>
</evidence>
<dbReference type="GO" id="GO:0016757">
    <property type="term" value="F:glycosyltransferase activity"/>
    <property type="evidence" value="ECO:0007669"/>
    <property type="project" value="UniProtKB-KW"/>
</dbReference>
<name>A0A382L6W8_9ZZZZ</name>
<dbReference type="AlphaFoldDB" id="A0A382L6W8"/>
<dbReference type="Gene3D" id="1.20.970.10">
    <property type="entry name" value="Transferase, Pyrimidine Nucleoside Phosphorylase, Chain C"/>
    <property type="match status" value="1"/>
</dbReference>
<dbReference type="Pfam" id="PF02885">
    <property type="entry name" value="Glycos_trans_3N"/>
    <property type="match status" value="1"/>
</dbReference>
<organism evidence="4">
    <name type="scientific">marine metagenome</name>
    <dbReference type="NCBI Taxonomy" id="408172"/>
    <lineage>
        <taxon>unclassified sequences</taxon>
        <taxon>metagenomes</taxon>
        <taxon>ecological metagenomes</taxon>
    </lineage>
</organism>
<keyword evidence="2" id="KW-0808">Transferase</keyword>
<protein>
    <recommendedName>
        <fullName evidence="3">Glycosyl transferase family 3 N-terminal domain-containing protein</fullName>
    </recommendedName>
</protein>
<feature type="domain" description="Glycosyl transferase family 3 N-terminal" evidence="3">
    <location>
        <begin position="4"/>
        <end position="54"/>
    </location>
</feature>
<evidence type="ECO:0000256" key="1">
    <source>
        <dbReference type="ARBA" id="ARBA00022676"/>
    </source>
</evidence>
<evidence type="ECO:0000256" key="2">
    <source>
        <dbReference type="ARBA" id="ARBA00022679"/>
    </source>
</evidence>
<feature type="non-terminal residue" evidence="4">
    <location>
        <position position="54"/>
    </location>
</feature>